<dbReference type="InterPro" id="IPR023299">
    <property type="entry name" value="ATPase_P-typ_cyto_dom_N"/>
</dbReference>
<evidence type="ECO:0000256" key="2">
    <source>
        <dbReference type="ARBA" id="ARBA00006124"/>
    </source>
</evidence>
<gene>
    <name evidence="21" type="ORF">OUZ56_000212</name>
</gene>
<evidence type="ECO:0000256" key="16">
    <source>
        <dbReference type="ARBA" id="ARBA00023065"/>
    </source>
</evidence>
<keyword evidence="15 18" id="KW-1133">Transmembrane helix</keyword>
<dbReference type="InterPro" id="IPR023214">
    <property type="entry name" value="HAD_sf"/>
</dbReference>
<organism evidence="21 22">
    <name type="scientific">Daphnia magna</name>
    <dbReference type="NCBI Taxonomy" id="35525"/>
    <lineage>
        <taxon>Eukaryota</taxon>
        <taxon>Metazoa</taxon>
        <taxon>Ecdysozoa</taxon>
        <taxon>Arthropoda</taxon>
        <taxon>Crustacea</taxon>
        <taxon>Branchiopoda</taxon>
        <taxon>Diplostraca</taxon>
        <taxon>Cladocera</taxon>
        <taxon>Anomopoda</taxon>
        <taxon>Daphniidae</taxon>
        <taxon>Daphnia</taxon>
    </lineage>
</organism>
<feature type="region of interest" description="Disordered" evidence="19">
    <location>
        <begin position="277"/>
        <end position="331"/>
    </location>
</feature>
<evidence type="ECO:0000256" key="19">
    <source>
        <dbReference type="SAM" id="MobiDB-lite"/>
    </source>
</evidence>
<evidence type="ECO:0000256" key="9">
    <source>
        <dbReference type="ARBA" id="ARBA00022741"/>
    </source>
</evidence>
<evidence type="ECO:0000256" key="10">
    <source>
        <dbReference type="ARBA" id="ARBA00022837"/>
    </source>
</evidence>
<feature type="transmembrane region" description="Helical" evidence="18">
    <location>
        <begin position="128"/>
        <end position="147"/>
    </location>
</feature>
<keyword evidence="13" id="KW-0112">Calmodulin-binding</keyword>
<dbReference type="SFLD" id="SFLDG00002">
    <property type="entry name" value="C1.7:_P-type_atpase_like"/>
    <property type="match status" value="1"/>
</dbReference>
<evidence type="ECO:0000256" key="6">
    <source>
        <dbReference type="ARBA" id="ARBA00022568"/>
    </source>
</evidence>
<comment type="caution">
    <text evidence="21">The sequence shown here is derived from an EMBL/GenBank/DDBJ whole genome shotgun (WGS) entry which is preliminary data.</text>
</comment>
<proteinExistence type="inferred from homology"/>
<dbReference type="Pfam" id="PF00122">
    <property type="entry name" value="E1-E2_ATPase"/>
    <property type="match status" value="1"/>
</dbReference>
<dbReference type="InterPro" id="IPR036412">
    <property type="entry name" value="HAD-like_sf"/>
</dbReference>
<dbReference type="CDD" id="cd02081">
    <property type="entry name" value="P-type_ATPase_Ca_PMCA-like"/>
    <property type="match status" value="1"/>
</dbReference>
<evidence type="ECO:0000259" key="20">
    <source>
        <dbReference type="SMART" id="SM00831"/>
    </source>
</evidence>
<evidence type="ECO:0000256" key="4">
    <source>
        <dbReference type="ARBA" id="ARBA00022475"/>
    </source>
</evidence>
<comment type="catalytic activity">
    <reaction evidence="18">
        <text>Ca(2+)(in) + ATP + H2O = Ca(2+)(out) + ADP + phosphate + H(+)</text>
        <dbReference type="Rhea" id="RHEA:18105"/>
        <dbReference type="ChEBI" id="CHEBI:15377"/>
        <dbReference type="ChEBI" id="CHEBI:15378"/>
        <dbReference type="ChEBI" id="CHEBI:29108"/>
        <dbReference type="ChEBI" id="CHEBI:30616"/>
        <dbReference type="ChEBI" id="CHEBI:43474"/>
        <dbReference type="ChEBI" id="CHEBI:456216"/>
        <dbReference type="EC" id="7.2.2.10"/>
    </reaction>
</comment>
<dbReference type="InterPro" id="IPR023298">
    <property type="entry name" value="ATPase_P-typ_TM_dom_sf"/>
</dbReference>
<evidence type="ECO:0000256" key="12">
    <source>
        <dbReference type="ARBA" id="ARBA00022842"/>
    </source>
</evidence>
<keyword evidence="10 18" id="KW-0106">Calcium</keyword>
<keyword evidence="6 18" id="KW-0109">Calcium transport</keyword>
<dbReference type="InterPro" id="IPR008250">
    <property type="entry name" value="ATPase_P-typ_transduc_dom_A_sf"/>
</dbReference>
<comment type="similarity">
    <text evidence="2">Belongs to the cation transport ATPase (P-type) (TC 3.A.3) family. Type IIB subfamily.</text>
</comment>
<feature type="transmembrane region" description="Helical" evidence="18">
    <location>
        <begin position="386"/>
        <end position="415"/>
    </location>
</feature>
<keyword evidence="22" id="KW-1185">Reference proteome</keyword>
<feature type="transmembrane region" description="Helical" evidence="18">
    <location>
        <begin position="1016"/>
        <end position="1036"/>
    </location>
</feature>
<dbReference type="Pfam" id="PF12424">
    <property type="entry name" value="ATP_Ca_trans_C"/>
    <property type="match status" value="1"/>
</dbReference>
<keyword evidence="17 18" id="KW-0472">Membrane</keyword>
<dbReference type="Pfam" id="PF00689">
    <property type="entry name" value="Cation_ATPase_C"/>
    <property type="match status" value="1"/>
</dbReference>
<evidence type="ECO:0000256" key="15">
    <source>
        <dbReference type="ARBA" id="ARBA00022989"/>
    </source>
</evidence>
<dbReference type="InterPro" id="IPR004014">
    <property type="entry name" value="ATPase_P-typ_cation-transptr_N"/>
</dbReference>
<comment type="subcellular location">
    <subcellularLocation>
        <location evidence="1">Cell membrane</location>
        <topology evidence="1">Multi-pass membrane protein</topology>
    </subcellularLocation>
    <subcellularLocation>
        <location evidence="18">Membrane</location>
        <topology evidence="18">Multi-pass membrane protein</topology>
    </subcellularLocation>
</comment>
<keyword evidence="5" id="KW-0597">Phosphoprotein</keyword>
<evidence type="ECO:0000256" key="18">
    <source>
        <dbReference type="RuleBase" id="RU361146"/>
    </source>
</evidence>
<evidence type="ECO:0000256" key="8">
    <source>
        <dbReference type="ARBA" id="ARBA00022723"/>
    </source>
</evidence>
<dbReference type="EC" id="7.2.2.10" evidence="18"/>
<dbReference type="SUPFAM" id="SSF81660">
    <property type="entry name" value="Metal cation-transporting ATPase, ATP-binding domain N"/>
    <property type="match status" value="1"/>
</dbReference>
<feature type="transmembrane region" description="Helical" evidence="18">
    <location>
        <begin position="834"/>
        <end position="856"/>
    </location>
</feature>
<dbReference type="PANTHER" id="PTHR24093:SF369">
    <property type="entry name" value="CALCIUM-TRANSPORTING ATPASE"/>
    <property type="match status" value="1"/>
</dbReference>
<comment type="function">
    <text evidence="18">Catalyzes the hydrolysis of ATP coupled with the transport of calcium.</text>
</comment>
<feature type="transmembrane region" description="Helical" evidence="18">
    <location>
        <begin position="949"/>
        <end position="966"/>
    </location>
</feature>
<keyword evidence="16 18" id="KW-0406">Ion transport</keyword>
<evidence type="ECO:0000256" key="14">
    <source>
        <dbReference type="ARBA" id="ARBA00022967"/>
    </source>
</evidence>
<evidence type="ECO:0000313" key="21">
    <source>
        <dbReference type="EMBL" id="KAK4018142.1"/>
    </source>
</evidence>
<dbReference type="InterPro" id="IPR022141">
    <property type="entry name" value="ATP_Ca_trans_C"/>
</dbReference>
<dbReference type="Pfam" id="PF00690">
    <property type="entry name" value="Cation_ATPase_N"/>
    <property type="match status" value="1"/>
</dbReference>
<keyword evidence="8" id="KW-0479">Metal-binding</keyword>
<dbReference type="InterPro" id="IPR006068">
    <property type="entry name" value="ATPase_P-typ_cation-transptr_C"/>
</dbReference>
<evidence type="ECO:0000313" key="22">
    <source>
        <dbReference type="Proteomes" id="UP001234178"/>
    </source>
</evidence>
<feature type="transmembrane region" description="Helical" evidence="18">
    <location>
        <begin position="986"/>
        <end position="1004"/>
    </location>
</feature>
<feature type="transmembrane region" description="Helical" evidence="18">
    <location>
        <begin position="911"/>
        <end position="929"/>
    </location>
</feature>
<sequence>MASVDGRPAQYGISLKQLREVMELRGQEAVDQLRHYGGVQQMCKKLYTSPTEGLSGSPKDIEHRRETFGSNTIPPKSPKTFWRLVWEALQDATLIILEVAAIVSLLLSFVPSTSGDELGHEESKYHEWIEGVAILISVIVVVLVTAFNDYTKERQFRGLQNRIEGEHKFAVLRGGECSQIFVGDIVVGDICQVKYGDLLPADGILIQSNDLKVDESSLTGESDHVKKSELTDPMLLSGTHVMEGSGRMLITAVGINSQAGIIFTLLGAAADDQKADAKKRKKGDSKEGNVSSSSHHTEDGGNNMASKQEAMDASVGPTSDAPVEEKRSSHKNKSVLQAKLTKLAIQIGYAGSAVAILTVIILITTFCIKTFIYQHEPWKNEYFNNFVKFFIIGVTVLVVAVPEGLPLAVTLSLAYSVKKMMLDNNLVRHLAACETMGNATTICSDKTGTLTTNRMTVVACYVGGQHYKSIPDYDSLPPQVANLALQAISINSAYTSCILNGELPNEPIKQVGNKTECALLGFVLDLKRSYQAIRDEHPEESFHRVYTFNSSRKSMSTVIAREGGGYRVFTKGASEMVLKKCAFIYGANGKLEEFSHENQEELVRNVIEPMACDGLRTIAVAYRDFVPGEAEINQVHYDNEPNWDDEDAIINNLTCILIVGIEDPIRPEVPEAIRQCQHAGITVRMVTGDNVNTARSIAIKCGIVTPGMDYVIIDGKEFNQRIRDSNGEVQQHLLDQVWPKLRVLARSSPTDKYNLVKGIIDSKISGNREVVAVTGDGTNDGPALKKADVGFAMGIAGTDVAKEASDIILTDDNFSSIVKAVMWGRNVYDSIAKFLQFQLTVNIVAVIVAFLGACFIQDSPLKAVQMLWVNLIMDTLASLALATEMPTTDLLMRKPYGRTKPLVSRTMIKNIIGQGIYQLTVIFTLLFVGEKFLDIDSGRYRTDSEPTQHFTIIFNTFVMMTLFNEINARKIHGQRNVFEGIFTNPIFYCIWIATAGAQVLIVQFGGHAFSTVPLTIAQWAWCIFFGVGTLVWCQVVTTVPTKKIPKCFSSWSRGEPGDISIAMVAHTEDKIEADDEKVRTPGRILWIRGLTRLQAQLRVIRAFKSAEEDLEERRSIHSMHSLRRSRVQLGVRPLSDISSVDGEPLLRVTSPQLQTETDVHH</sequence>
<dbReference type="NCBIfam" id="TIGR01517">
    <property type="entry name" value="ATPase-IIB_Ca"/>
    <property type="match status" value="1"/>
</dbReference>
<keyword evidence="4" id="KW-1003">Cell membrane</keyword>
<dbReference type="SUPFAM" id="SSF81653">
    <property type="entry name" value="Calcium ATPase, transduction domain A"/>
    <property type="match status" value="1"/>
</dbReference>
<comment type="caution">
    <text evidence="18">Lacks conserved residue(s) required for the propagation of feature annotation.</text>
</comment>
<dbReference type="Pfam" id="PF08282">
    <property type="entry name" value="Hydrolase_3"/>
    <property type="match status" value="1"/>
</dbReference>
<dbReference type="EMBL" id="JAOYFB010000036">
    <property type="protein sequence ID" value="KAK4018142.1"/>
    <property type="molecule type" value="Genomic_DNA"/>
</dbReference>
<dbReference type="InterPro" id="IPR001757">
    <property type="entry name" value="P_typ_ATPase"/>
</dbReference>
<feature type="transmembrane region" description="Helical" evidence="18">
    <location>
        <begin position="84"/>
        <end position="108"/>
    </location>
</feature>
<evidence type="ECO:0000256" key="3">
    <source>
        <dbReference type="ARBA" id="ARBA00022448"/>
    </source>
</evidence>
<evidence type="ECO:0000256" key="7">
    <source>
        <dbReference type="ARBA" id="ARBA00022692"/>
    </source>
</evidence>
<dbReference type="Gene3D" id="3.40.1110.10">
    <property type="entry name" value="Calcium-transporting ATPase, cytoplasmic domain N"/>
    <property type="match status" value="1"/>
</dbReference>
<dbReference type="Gene3D" id="2.70.150.10">
    <property type="entry name" value="Calcium-transporting ATPase, cytoplasmic transduction domain A"/>
    <property type="match status" value="1"/>
</dbReference>
<dbReference type="Proteomes" id="UP001234178">
    <property type="component" value="Unassembled WGS sequence"/>
</dbReference>
<evidence type="ECO:0000256" key="17">
    <source>
        <dbReference type="ARBA" id="ARBA00023136"/>
    </source>
</evidence>
<dbReference type="SUPFAM" id="SSF81665">
    <property type="entry name" value="Calcium ATPase, transmembrane domain M"/>
    <property type="match status" value="1"/>
</dbReference>
<feature type="transmembrane region" description="Helical" evidence="18">
    <location>
        <begin position="347"/>
        <end position="374"/>
    </location>
</feature>
<keyword evidence="14" id="KW-1278">Translocase</keyword>
<dbReference type="PROSITE" id="PS00154">
    <property type="entry name" value="ATPASE_E1_E2"/>
    <property type="match status" value="1"/>
</dbReference>
<dbReference type="SMART" id="SM00831">
    <property type="entry name" value="Cation_ATPase_N"/>
    <property type="match status" value="1"/>
</dbReference>
<evidence type="ECO:0000256" key="5">
    <source>
        <dbReference type="ARBA" id="ARBA00022553"/>
    </source>
</evidence>
<keyword evidence="12" id="KW-0460">Magnesium</keyword>
<dbReference type="SFLD" id="SFLDS00003">
    <property type="entry name" value="Haloacid_Dehalogenase"/>
    <property type="match status" value="1"/>
</dbReference>
<dbReference type="InterPro" id="IPR059000">
    <property type="entry name" value="ATPase_P-type_domA"/>
</dbReference>
<protein>
    <recommendedName>
        <fullName evidence="18">Calcium-transporting ATPase</fullName>
        <ecNumber evidence="18">7.2.2.10</ecNumber>
    </recommendedName>
</protein>
<dbReference type="InterPro" id="IPR018303">
    <property type="entry name" value="ATPase_P-typ_P_site"/>
</dbReference>
<evidence type="ECO:0000256" key="11">
    <source>
        <dbReference type="ARBA" id="ARBA00022840"/>
    </source>
</evidence>
<dbReference type="Pfam" id="PF13246">
    <property type="entry name" value="Cation_ATPase"/>
    <property type="match status" value="1"/>
</dbReference>
<dbReference type="InterPro" id="IPR006408">
    <property type="entry name" value="P-type_ATPase_IIB"/>
</dbReference>
<keyword evidence="7 18" id="KW-0812">Transmembrane</keyword>
<keyword evidence="11 18" id="KW-0067">ATP-binding</keyword>
<keyword evidence="3 18" id="KW-0813">Transport</keyword>
<dbReference type="PRINTS" id="PR00119">
    <property type="entry name" value="CATATPASE"/>
</dbReference>
<evidence type="ECO:0000256" key="1">
    <source>
        <dbReference type="ARBA" id="ARBA00004651"/>
    </source>
</evidence>
<evidence type="ECO:0000256" key="13">
    <source>
        <dbReference type="ARBA" id="ARBA00022860"/>
    </source>
</evidence>
<dbReference type="NCBIfam" id="TIGR01494">
    <property type="entry name" value="ATPase_P-type"/>
    <property type="match status" value="2"/>
</dbReference>
<dbReference type="Gene3D" id="3.40.50.1000">
    <property type="entry name" value="HAD superfamily/HAD-like"/>
    <property type="match status" value="1"/>
</dbReference>
<dbReference type="SUPFAM" id="SSF56784">
    <property type="entry name" value="HAD-like"/>
    <property type="match status" value="1"/>
</dbReference>
<reference evidence="21 22" key="1">
    <citation type="journal article" date="2023" name="Nucleic Acids Res.">
        <title>The hologenome of Daphnia magna reveals possible DNA methylation and microbiome-mediated evolution of the host genome.</title>
        <authorList>
            <person name="Chaturvedi A."/>
            <person name="Li X."/>
            <person name="Dhandapani V."/>
            <person name="Marshall H."/>
            <person name="Kissane S."/>
            <person name="Cuenca-Cambronero M."/>
            <person name="Asole G."/>
            <person name="Calvet F."/>
            <person name="Ruiz-Romero M."/>
            <person name="Marangio P."/>
            <person name="Guigo R."/>
            <person name="Rago D."/>
            <person name="Mirbahai L."/>
            <person name="Eastwood N."/>
            <person name="Colbourne J.K."/>
            <person name="Zhou J."/>
            <person name="Mallon E."/>
            <person name="Orsini L."/>
        </authorList>
    </citation>
    <scope>NUCLEOTIDE SEQUENCE [LARGE SCALE GENOMIC DNA]</scope>
    <source>
        <strain evidence="21">LRV0_1</strain>
    </source>
</reference>
<dbReference type="InterPro" id="IPR044492">
    <property type="entry name" value="P_typ_ATPase_HD_dom"/>
</dbReference>
<feature type="domain" description="Cation-transporting P-type ATPase N-terminal" evidence="20">
    <location>
        <begin position="33"/>
        <end position="109"/>
    </location>
</feature>
<keyword evidence="9 18" id="KW-0547">Nucleotide-binding</keyword>
<accession>A0ABQ9ZZ06</accession>
<dbReference type="SFLD" id="SFLDF00027">
    <property type="entry name" value="p-type_atpase"/>
    <property type="match status" value="1"/>
</dbReference>
<dbReference type="Gene3D" id="1.20.1110.10">
    <property type="entry name" value="Calcium-transporting ATPase, transmembrane domain"/>
    <property type="match status" value="3"/>
</dbReference>
<name>A0ABQ9ZZ06_9CRUS</name>
<dbReference type="PANTHER" id="PTHR24093">
    <property type="entry name" value="CATION TRANSPORTING ATPASE"/>
    <property type="match status" value="1"/>
</dbReference>